<evidence type="ECO:0000259" key="5">
    <source>
        <dbReference type="SMART" id="SM00199"/>
    </source>
</evidence>
<keyword evidence="2 4" id="KW-0202">Cytokine</keyword>
<dbReference type="PROSITE" id="PS00472">
    <property type="entry name" value="SMALL_CYTOKINES_CC"/>
    <property type="match status" value="1"/>
</dbReference>
<evidence type="ECO:0000256" key="3">
    <source>
        <dbReference type="ARBA" id="ARBA00023157"/>
    </source>
</evidence>
<dbReference type="CDD" id="cd00272">
    <property type="entry name" value="Chemokine_CC"/>
    <property type="match status" value="1"/>
</dbReference>
<dbReference type="EMBL" id="CADEAL010000191">
    <property type="protein sequence ID" value="CAB1416117.1"/>
    <property type="molecule type" value="Genomic_DNA"/>
</dbReference>
<dbReference type="GO" id="GO:0005615">
    <property type="term" value="C:extracellular space"/>
    <property type="evidence" value="ECO:0007669"/>
    <property type="project" value="UniProtKB-KW"/>
</dbReference>
<gene>
    <name evidence="6" type="ORF">PLEPLA_LOCUS3873</name>
</gene>
<reference evidence="6" key="1">
    <citation type="submission" date="2020-03" db="EMBL/GenBank/DDBJ databases">
        <authorList>
            <person name="Weist P."/>
        </authorList>
    </citation>
    <scope>NUCLEOTIDE SEQUENCE</scope>
</reference>
<comment type="caution">
    <text evidence="6">The sequence shown here is derived from an EMBL/GenBank/DDBJ whole genome shotgun (WGS) entry which is preliminary data.</text>
</comment>
<protein>
    <recommendedName>
        <fullName evidence="4">C-C motif chemokine</fullName>
    </recommendedName>
</protein>
<dbReference type="PANTHER" id="PTHR12015">
    <property type="entry name" value="SMALL INDUCIBLE CYTOKINE A"/>
    <property type="match status" value="1"/>
</dbReference>
<comment type="similarity">
    <text evidence="1 4">Belongs to the intercrine beta (chemokine CC) family.</text>
</comment>
<dbReference type="FunFam" id="2.40.50.40:FF:000002">
    <property type="entry name" value="C-C motif chemokine"/>
    <property type="match status" value="1"/>
</dbReference>
<feature type="chain" id="PRO_5040528518" description="C-C motif chemokine" evidence="4">
    <location>
        <begin position="23"/>
        <end position="181"/>
    </location>
</feature>
<dbReference type="SMART" id="SM00199">
    <property type="entry name" value="SCY"/>
    <property type="match status" value="2"/>
</dbReference>
<comment type="subcellular location">
    <subcellularLocation>
        <location evidence="4">Secreted</location>
    </subcellularLocation>
</comment>
<evidence type="ECO:0000256" key="1">
    <source>
        <dbReference type="ARBA" id="ARBA00010868"/>
    </source>
</evidence>
<dbReference type="Gene3D" id="2.40.50.40">
    <property type="match status" value="2"/>
</dbReference>
<dbReference type="Pfam" id="PF00048">
    <property type="entry name" value="IL8"/>
    <property type="match status" value="2"/>
</dbReference>
<feature type="domain" description="Chemokine interleukin-8-like" evidence="5">
    <location>
        <begin position="28"/>
        <end position="75"/>
    </location>
</feature>
<dbReference type="GO" id="GO:0008009">
    <property type="term" value="F:chemokine activity"/>
    <property type="evidence" value="ECO:0007669"/>
    <property type="project" value="InterPro"/>
</dbReference>
<dbReference type="SUPFAM" id="SSF54117">
    <property type="entry name" value="Interleukin 8-like chemokines"/>
    <property type="match status" value="2"/>
</dbReference>
<evidence type="ECO:0000256" key="2">
    <source>
        <dbReference type="ARBA" id="ARBA00022514"/>
    </source>
</evidence>
<dbReference type="InterPro" id="IPR039809">
    <property type="entry name" value="Chemokine_b/g/d"/>
</dbReference>
<dbReference type="GO" id="GO:0006955">
    <property type="term" value="P:immune response"/>
    <property type="evidence" value="ECO:0007669"/>
    <property type="project" value="InterPro"/>
</dbReference>
<sequence>MRAPHVLLLCVLGAALLSSVLCNNALGPSACCFHMYKGDRPKARISSYQLTDSRCPKKGVFFTTKRSQARTAAVLFISITFSSRHLHRAAMRAPHVLLLCVLGAALLSSVLCNHALGPSACCFRFYKGDRPKARISSYQLTDSRCLKKAVVFTTKRSRDICVDPKLLWVQRIVKQLDKESL</sequence>
<evidence type="ECO:0000256" key="4">
    <source>
        <dbReference type="RuleBase" id="RU361150"/>
    </source>
</evidence>
<evidence type="ECO:0000313" key="6">
    <source>
        <dbReference type="EMBL" id="CAB1416117.1"/>
    </source>
</evidence>
<keyword evidence="4" id="KW-0145">Chemotaxis</keyword>
<keyword evidence="3" id="KW-1015">Disulfide bond</keyword>
<keyword evidence="4" id="KW-0964">Secreted</keyword>
<evidence type="ECO:0000313" key="7">
    <source>
        <dbReference type="Proteomes" id="UP001153269"/>
    </source>
</evidence>
<organism evidence="6 7">
    <name type="scientific">Pleuronectes platessa</name>
    <name type="common">European plaice</name>
    <dbReference type="NCBI Taxonomy" id="8262"/>
    <lineage>
        <taxon>Eukaryota</taxon>
        <taxon>Metazoa</taxon>
        <taxon>Chordata</taxon>
        <taxon>Craniata</taxon>
        <taxon>Vertebrata</taxon>
        <taxon>Euteleostomi</taxon>
        <taxon>Actinopterygii</taxon>
        <taxon>Neopterygii</taxon>
        <taxon>Teleostei</taxon>
        <taxon>Neoteleostei</taxon>
        <taxon>Acanthomorphata</taxon>
        <taxon>Carangaria</taxon>
        <taxon>Pleuronectiformes</taxon>
        <taxon>Pleuronectoidei</taxon>
        <taxon>Pleuronectidae</taxon>
        <taxon>Pleuronectes</taxon>
    </lineage>
</organism>
<feature type="signal peptide" evidence="4">
    <location>
        <begin position="1"/>
        <end position="22"/>
    </location>
</feature>
<dbReference type="Proteomes" id="UP001153269">
    <property type="component" value="Unassembled WGS sequence"/>
</dbReference>
<keyword evidence="7" id="KW-1185">Reference proteome</keyword>
<dbReference type="InterPro" id="IPR036048">
    <property type="entry name" value="Interleukin_8-like_sf"/>
</dbReference>
<name>A0A9N7Y813_PLEPL</name>
<dbReference type="InterPro" id="IPR001811">
    <property type="entry name" value="Chemokine_IL8-like_dom"/>
</dbReference>
<feature type="domain" description="Chemokine interleukin-8-like" evidence="5">
    <location>
        <begin position="118"/>
        <end position="176"/>
    </location>
</feature>
<dbReference type="AlphaFoldDB" id="A0A9N7Y813"/>
<accession>A0A9N7Y813</accession>
<dbReference type="InterPro" id="IPR000827">
    <property type="entry name" value="Chemokine_CC_CS"/>
</dbReference>
<proteinExistence type="inferred from homology"/>
<keyword evidence="4" id="KW-0732">Signal</keyword>